<keyword evidence="6" id="KW-0482">Metalloprotease</keyword>
<comment type="similarity">
    <text evidence="3">Belongs to the AAA ATPase family. Highly divergent.</text>
</comment>
<evidence type="ECO:0000256" key="3">
    <source>
        <dbReference type="ARBA" id="ARBA00038088"/>
    </source>
</evidence>
<organism evidence="6 7">
    <name type="scientific">Gimesia chilikensis</name>
    <dbReference type="NCBI Taxonomy" id="2605989"/>
    <lineage>
        <taxon>Bacteria</taxon>
        <taxon>Pseudomonadati</taxon>
        <taxon>Planctomycetota</taxon>
        <taxon>Planctomycetia</taxon>
        <taxon>Planctomycetales</taxon>
        <taxon>Planctomycetaceae</taxon>
        <taxon>Gimesia</taxon>
    </lineage>
</organism>
<dbReference type="Pfam" id="PF00004">
    <property type="entry name" value="AAA"/>
    <property type="match status" value="1"/>
</dbReference>
<evidence type="ECO:0000313" key="6">
    <source>
        <dbReference type="EMBL" id="QDT19862.1"/>
    </source>
</evidence>
<dbReference type="EMBL" id="CP036266">
    <property type="protein sequence ID" value="QDT19862.1"/>
    <property type="molecule type" value="Genomic_DNA"/>
</dbReference>
<evidence type="ECO:0000256" key="4">
    <source>
        <dbReference type="ARBA" id="ARBA00040480"/>
    </source>
</evidence>
<dbReference type="SMART" id="SM00382">
    <property type="entry name" value="AAA"/>
    <property type="match status" value="1"/>
</dbReference>
<dbReference type="OrthoDB" id="9806903at2"/>
<evidence type="ECO:0000256" key="2">
    <source>
        <dbReference type="ARBA" id="ARBA00022840"/>
    </source>
</evidence>
<dbReference type="Gene3D" id="3.40.50.300">
    <property type="entry name" value="P-loop containing nucleotide triphosphate hydrolases"/>
    <property type="match status" value="1"/>
</dbReference>
<keyword evidence="6" id="KW-0645">Protease</keyword>
<keyword evidence="1" id="KW-0547">Nucleotide-binding</keyword>
<dbReference type="GO" id="GO:0008237">
    <property type="term" value="F:metallopeptidase activity"/>
    <property type="evidence" value="ECO:0007669"/>
    <property type="project" value="UniProtKB-KW"/>
</dbReference>
<proteinExistence type="inferred from homology"/>
<dbReference type="InterPro" id="IPR052381">
    <property type="entry name" value="AAA_domain_protein"/>
</dbReference>
<dbReference type="RefSeq" id="WP_145181837.1">
    <property type="nucleotide sequence ID" value="NZ_CP036266.1"/>
</dbReference>
<dbReference type="GO" id="GO:0016887">
    <property type="term" value="F:ATP hydrolysis activity"/>
    <property type="evidence" value="ECO:0007669"/>
    <property type="project" value="InterPro"/>
</dbReference>
<dbReference type="InterPro" id="IPR003959">
    <property type="entry name" value="ATPase_AAA_core"/>
</dbReference>
<name>A0A517PKF8_9PLAN</name>
<keyword evidence="7" id="KW-1185">Reference proteome</keyword>
<accession>A0A517PKF8</accession>
<evidence type="ECO:0000313" key="7">
    <source>
        <dbReference type="Proteomes" id="UP000320421"/>
    </source>
</evidence>
<feature type="domain" description="AAA+ ATPase" evidence="5">
    <location>
        <begin position="257"/>
        <end position="392"/>
    </location>
</feature>
<keyword evidence="2" id="KW-0067">ATP-binding</keyword>
<gene>
    <name evidence="6" type="primary">ftsH4_1</name>
    <name evidence="6" type="ORF">HG66A1_16300</name>
</gene>
<protein>
    <recommendedName>
        <fullName evidence="4">Uncharacterized AAA domain-containing protein ycf46</fullName>
    </recommendedName>
</protein>
<dbReference type="PANTHER" id="PTHR42960">
    <property type="entry name" value="YCF46 PROTEIN"/>
    <property type="match status" value="1"/>
</dbReference>
<dbReference type="GO" id="GO:0005524">
    <property type="term" value="F:ATP binding"/>
    <property type="evidence" value="ECO:0007669"/>
    <property type="project" value="UniProtKB-KW"/>
</dbReference>
<keyword evidence="6" id="KW-0378">Hydrolase</keyword>
<dbReference type="InterPro" id="IPR027417">
    <property type="entry name" value="P-loop_NTPase"/>
</dbReference>
<evidence type="ECO:0000256" key="1">
    <source>
        <dbReference type="ARBA" id="ARBA00022741"/>
    </source>
</evidence>
<dbReference type="GO" id="GO:0006508">
    <property type="term" value="P:proteolysis"/>
    <property type="evidence" value="ECO:0007669"/>
    <property type="project" value="UniProtKB-KW"/>
</dbReference>
<evidence type="ECO:0000259" key="5">
    <source>
        <dbReference type="SMART" id="SM00382"/>
    </source>
</evidence>
<dbReference type="SUPFAM" id="SSF52540">
    <property type="entry name" value="P-loop containing nucleoside triphosphate hydrolases"/>
    <property type="match status" value="2"/>
</dbReference>
<dbReference type="PANTHER" id="PTHR42960:SF1">
    <property type="entry name" value="YCF46 PROTEIN"/>
    <property type="match status" value="1"/>
</dbReference>
<dbReference type="AlphaFoldDB" id="A0A517PKF8"/>
<dbReference type="InterPro" id="IPR003593">
    <property type="entry name" value="AAA+_ATPase"/>
</dbReference>
<sequence length="498" mass="54290">MPTTTSLTQKLAEHIAACFPGLWILSHEHQDALTEIAQLCHDSEWQLATWDIDTGLSVPGQTEQGGSSNDPLTAIKAINALATPEGTAILVLQNFHRFLQSAEVVQALSQQINTGKQNRAIVIILSPVVQIPTELERMFVVMEHDLPNRQELEEIARGIATEDGELPAEAELQVILDAAAGLTRMEAENAFSLSLVRDGRITGDAVWELKTQTLKKSGLLSLYRSDDDFSSLGGLAALKAFCKRAMLHPQRGNPLKRPRGVLLLSPPGCGKSQFCKALGREVGRPVLNLDIGSLMGSLVGQSEERTREALKVIDAMAPCIAMIDEVEKAFAGMNGSGDSGVASRMFGTFLSWLNDHQSDVFVVCTANDVSKLPPEFSRSERFDGVFFLDLPDREEKDAIWALYRDLFEIDAEQSAPDDTDWTGAEIKSCCRLAALLDLPLHQAAQNVVPVAVTAAESVGRLRTWASGRCLSASQSGIYRQKGRGARSRRSVKREASNN</sequence>
<dbReference type="Proteomes" id="UP000320421">
    <property type="component" value="Chromosome"/>
</dbReference>
<reference evidence="6 7" key="1">
    <citation type="submission" date="2019-02" db="EMBL/GenBank/DDBJ databases">
        <title>Deep-cultivation of Planctomycetes and their phenomic and genomic characterization uncovers novel biology.</title>
        <authorList>
            <person name="Wiegand S."/>
            <person name="Jogler M."/>
            <person name="Boedeker C."/>
            <person name="Pinto D."/>
            <person name="Vollmers J."/>
            <person name="Rivas-Marin E."/>
            <person name="Kohn T."/>
            <person name="Peeters S.H."/>
            <person name="Heuer A."/>
            <person name="Rast P."/>
            <person name="Oberbeckmann S."/>
            <person name="Bunk B."/>
            <person name="Jeske O."/>
            <person name="Meyerdierks A."/>
            <person name="Storesund J.E."/>
            <person name="Kallscheuer N."/>
            <person name="Luecker S."/>
            <person name="Lage O.M."/>
            <person name="Pohl T."/>
            <person name="Merkel B.J."/>
            <person name="Hornburger P."/>
            <person name="Mueller R.-W."/>
            <person name="Bruemmer F."/>
            <person name="Labrenz M."/>
            <person name="Spormann A.M."/>
            <person name="Op den Camp H."/>
            <person name="Overmann J."/>
            <person name="Amann R."/>
            <person name="Jetten M.S.M."/>
            <person name="Mascher T."/>
            <person name="Medema M.H."/>
            <person name="Devos D.P."/>
            <person name="Kaster A.-K."/>
            <person name="Ovreas L."/>
            <person name="Rohde M."/>
            <person name="Galperin M.Y."/>
            <person name="Jogler C."/>
        </authorList>
    </citation>
    <scope>NUCLEOTIDE SEQUENCE [LARGE SCALE GENOMIC DNA]</scope>
    <source>
        <strain evidence="6 7">HG66A1</strain>
    </source>
</reference>